<evidence type="ECO:0000313" key="2">
    <source>
        <dbReference type="Proteomes" id="UP001224122"/>
    </source>
</evidence>
<accession>A0ABT9XWZ9</accession>
<comment type="caution">
    <text evidence="1">The sequence shown here is derived from an EMBL/GenBank/DDBJ whole genome shotgun (WGS) entry which is preliminary data.</text>
</comment>
<sequence length="53" mass="6311">MNSEEVLYNGNLYTIIYKYTSGYCEIREVDNKLNVVLVHESEVHRVHERPLSR</sequence>
<evidence type="ECO:0008006" key="3">
    <source>
        <dbReference type="Google" id="ProtNLM"/>
    </source>
</evidence>
<proteinExistence type="predicted"/>
<protein>
    <recommendedName>
        <fullName evidence="3">YolD-like family protein</fullName>
    </recommendedName>
</protein>
<keyword evidence="2" id="KW-1185">Reference proteome</keyword>
<gene>
    <name evidence="1" type="ORF">J2S10_003274</name>
</gene>
<dbReference type="Proteomes" id="UP001224122">
    <property type="component" value="Unassembled WGS sequence"/>
</dbReference>
<dbReference type="EMBL" id="JAUSTW010000005">
    <property type="protein sequence ID" value="MDQ0200091.1"/>
    <property type="molecule type" value="Genomic_DNA"/>
</dbReference>
<name>A0ABT9XWZ9_9BACI</name>
<evidence type="ECO:0000313" key="1">
    <source>
        <dbReference type="EMBL" id="MDQ0200091.1"/>
    </source>
</evidence>
<reference evidence="1 2" key="1">
    <citation type="submission" date="2023-07" db="EMBL/GenBank/DDBJ databases">
        <title>Genomic Encyclopedia of Type Strains, Phase IV (KMG-IV): sequencing the most valuable type-strain genomes for metagenomic binning, comparative biology and taxonomic classification.</title>
        <authorList>
            <person name="Goeker M."/>
        </authorList>
    </citation>
    <scope>NUCLEOTIDE SEQUENCE [LARGE SCALE GENOMIC DNA]</scope>
    <source>
        <strain evidence="1 2">DSM 27594</strain>
    </source>
</reference>
<organism evidence="1 2">
    <name type="scientific">Neobacillus ginsengisoli</name>
    <dbReference type="NCBI Taxonomy" id="904295"/>
    <lineage>
        <taxon>Bacteria</taxon>
        <taxon>Bacillati</taxon>
        <taxon>Bacillota</taxon>
        <taxon>Bacilli</taxon>
        <taxon>Bacillales</taxon>
        <taxon>Bacillaceae</taxon>
        <taxon>Neobacillus</taxon>
    </lineage>
</organism>